<dbReference type="SUPFAM" id="SSF53756">
    <property type="entry name" value="UDP-Glycosyltransferase/glycogen phosphorylase"/>
    <property type="match status" value="1"/>
</dbReference>
<dbReference type="Gene3D" id="3.40.50.2000">
    <property type="entry name" value="Glycogen Phosphorylase B"/>
    <property type="match status" value="1"/>
</dbReference>
<dbReference type="InterPro" id="IPR052622">
    <property type="entry name" value="Glycosyltransferase_G1"/>
</dbReference>
<gene>
    <name evidence="2" type="ORF">DY262_02905</name>
</gene>
<keyword evidence="2" id="KW-0808">Transferase</keyword>
<sequence length="342" mass="36820">MATIHKPLLCIVTPSLADANNGNWQTARRWARLLAGHYRVVVVREWPEARLHETPAALIALHARRSAASVAAWAKGHPLAPLVVVLTGTDLYRDIQGDADARRSLALAHRLVVLQERGPLALPPPLRERCRVVFQSGPARAPLPKPRRFLRALMVGHLRDEKSPQTLFEAARLIVPGEGIRIDHIGDALDPALGAAARATAAACPHYRWLGPLPHADVLRRLQRAHVLVHASRLEGGAHAVLEAVRGGTPVLASRIDGNVGMLGEAYGGYFPVGDAPALAALLRGCRADMAEADGRLARLAAQCAARAPLFEPEAERQALLALLNDVRPREPAPATEPETPS</sequence>
<keyword evidence="3" id="KW-1185">Reference proteome</keyword>
<dbReference type="NCBIfam" id="TIGR04348">
    <property type="entry name" value="selenoneine biosynthesis selenosugar synthase SenB"/>
    <property type="match status" value="1"/>
</dbReference>
<dbReference type="InterPro" id="IPR027627">
    <property type="entry name" value="Glycosyltransferase_put"/>
</dbReference>
<evidence type="ECO:0000259" key="1">
    <source>
        <dbReference type="Pfam" id="PF00534"/>
    </source>
</evidence>
<reference evidence="2 3" key="1">
    <citation type="submission" date="2018-08" db="EMBL/GenBank/DDBJ databases">
        <title>Hydrogenophaga sp. LA-38 isolated from sludge.</title>
        <authorList>
            <person name="Im W.-T."/>
        </authorList>
    </citation>
    <scope>NUCLEOTIDE SEQUENCE [LARGE SCALE GENOMIC DNA]</scope>
    <source>
        <strain evidence="2 3">LA-38</strain>
    </source>
</reference>
<dbReference type="RefSeq" id="WP_116957457.1">
    <property type="nucleotide sequence ID" value="NZ_QVLS01000001.1"/>
</dbReference>
<dbReference type="Proteomes" id="UP000261931">
    <property type="component" value="Unassembled WGS sequence"/>
</dbReference>
<proteinExistence type="predicted"/>
<comment type="caution">
    <text evidence="2">The sequence shown here is derived from an EMBL/GenBank/DDBJ whole genome shotgun (WGS) entry which is preliminary data.</text>
</comment>
<protein>
    <submittedName>
        <fullName evidence="2">TIGR04348 family glycosyltransferase</fullName>
    </submittedName>
</protein>
<dbReference type="PANTHER" id="PTHR46660">
    <property type="match status" value="1"/>
</dbReference>
<evidence type="ECO:0000313" key="3">
    <source>
        <dbReference type="Proteomes" id="UP000261931"/>
    </source>
</evidence>
<dbReference type="PANTHER" id="PTHR46660:SF2">
    <property type="entry name" value="GLYCOSYLTRANSFERASE 1 DOMAIN-CONTAINING PROTEIN 1"/>
    <property type="match status" value="1"/>
</dbReference>
<feature type="domain" description="Glycosyl transferase family 1" evidence="1">
    <location>
        <begin position="143"/>
        <end position="283"/>
    </location>
</feature>
<evidence type="ECO:0000313" key="2">
    <source>
        <dbReference type="EMBL" id="RFP82787.1"/>
    </source>
</evidence>
<name>A0A372EQ69_9BURK</name>
<dbReference type="Pfam" id="PF00534">
    <property type="entry name" value="Glycos_transf_1"/>
    <property type="match status" value="1"/>
</dbReference>
<accession>A0A372EQ69</accession>
<dbReference type="EMBL" id="QVLS01000001">
    <property type="protein sequence ID" value="RFP82787.1"/>
    <property type="molecule type" value="Genomic_DNA"/>
</dbReference>
<dbReference type="AlphaFoldDB" id="A0A372EQ69"/>
<dbReference type="GO" id="GO:0016757">
    <property type="term" value="F:glycosyltransferase activity"/>
    <property type="evidence" value="ECO:0007669"/>
    <property type="project" value="InterPro"/>
</dbReference>
<dbReference type="InterPro" id="IPR001296">
    <property type="entry name" value="Glyco_trans_1"/>
</dbReference>
<organism evidence="2 3">
    <name type="scientific">Hydrogenophaga borbori</name>
    <dbReference type="NCBI Taxonomy" id="2294117"/>
    <lineage>
        <taxon>Bacteria</taxon>
        <taxon>Pseudomonadati</taxon>
        <taxon>Pseudomonadota</taxon>
        <taxon>Betaproteobacteria</taxon>
        <taxon>Burkholderiales</taxon>
        <taxon>Comamonadaceae</taxon>
        <taxon>Hydrogenophaga</taxon>
    </lineage>
</organism>